<evidence type="ECO:0000313" key="2">
    <source>
        <dbReference type="EnsemblMetazoa" id="AFUN004466-PA"/>
    </source>
</evidence>
<dbReference type="VEuPathDB" id="VectorBase:AFUN004466"/>
<dbReference type="STRING" id="62324.A0A182RE44"/>
<protein>
    <submittedName>
        <fullName evidence="2">Uncharacterized protein</fullName>
    </submittedName>
</protein>
<organism evidence="2">
    <name type="scientific">Anopheles funestus</name>
    <name type="common">African malaria mosquito</name>
    <dbReference type="NCBI Taxonomy" id="62324"/>
    <lineage>
        <taxon>Eukaryota</taxon>
        <taxon>Metazoa</taxon>
        <taxon>Ecdysozoa</taxon>
        <taxon>Arthropoda</taxon>
        <taxon>Hexapoda</taxon>
        <taxon>Insecta</taxon>
        <taxon>Pterygota</taxon>
        <taxon>Neoptera</taxon>
        <taxon>Endopterygota</taxon>
        <taxon>Diptera</taxon>
        <taxon>Nematocera</taxon>
        <taxon>Culicoidea</taxon>
        <taxon>Culicidae</taxon>
        <taxon>Anophelinae</taxon>
        <taxon>Anopheles</taxon>
    </lineage>
</organism>
<dbReference type="AlphaFoldDB" id="A0A182RE44"/>
<feature type="repeat" description="RCC1" evidence="1">
    <location>
        <begin position="181"/>
        <end position="233"/>
    </location>
</feature>
<dbReference type="EnsemblMetazoa" id="AFUN004466-RA">
    <property type="protein sequence ID" value="AFUN004466-PA"/>
    <property type="gene ID" value="AFUN004466"/>
</dbReference>
<reference evidence="2" key="1">
    <citation type="submission" date="2020-05" db="UniProtKB">
        <authorList>
            <consortium name="EnsemblMetazoa"/>
        </authorList>
    </citation>
    <scope>IDENTIFICATION</scope>
    <source>
        <strain evidence="2">FUMOZ</strain>
    </source>
</reference>
<dbReference type="Gene3D" id="2.130.10.30">
    <property type="entry name" value="Regulator of chromosome condensation 1/beta-lactamase-inhibitor protein II"/>
    <property type="match status" value="1"/>
</dbReference>
<dbReference type="InterPro" id="IPR009091">
    <property type="entry name" value="RCC1/BLIP-II"/>
</dbReference>
<dbReference type="InterPro" id="IPR052830">
    <property type="entry name" value="RCC1_domain-containing"/>
</dbReference>
<dbReference type="Pfam" id="PF00415">
    <property type="entry name" value="RCC1"/>
    <property type="match status" value="2"/>
</dbReference>
<proteinExistence type="predicted"/>
<evidence type="ECO:0000256" key="1">
    <source>
        <dbReference type="PROSITE-ProRule" id="PRU00235"/>
    </source>
</evidence>
<accession>A0A182RE44</accession>
<dbReference type="SUPFAM" id="SSF50985">
    <property type="entry name" value="RCC1/BLIP-II"/>
    <property type="match status" value="1"/>
</dbReference>
<feature type="repeat" description="RCC1" evidence="1">
    <location>
        <begin position="234"/>
        <end position="291"/>
    </location>
</feature>
<name>A0A182RE44_ANOFN</name>
<dbReference type="PRINTS" id="PR00633">
    <property type="entry name" value="RCCNDNSATION"/>
</dbReference>
<dbReference type="PANTHER" id="PTHR46849">
    <property type="entry name" value="RCC1 DOMAIN-CONTAINING PROTEIN 1"/>
    <property type="match status" value="1"/>
</dbReference>
<dbReference type="InterPro" id="IPR000408">
    <property type="entry name" value="Reg_chr_condens"/>
</dbReference>
<dbReference type="PROSITE" id="PS50012">
    <property type="entry name" value="RCC1_3"/>
    <property type="match status" value="2"/>
</dbReference>
<dbReference type="VEuPathDB" id="VectorBase:AFUN2_005446"/>
<dbReference type="PANTHER" id="PTHR46849:SF1">
    <property type="entry name" value="RCC1 DOMAIN-CONTAINING PROTEIN 1"/>
    <property type="match status" value="1"/>
</dbReference>
<sequence length="356" mass="39381">MNVKLWVKGMSPVEPASICGWKEFNLCQLLTIDEVAISKIHIQFGQIYCFIAYESKLYIFCALTSERRTISFDTSVVCLAGNSKHCLVLLANGELKKYECLSDQLVSLNFLGIEADKMKSKEDKTTRSITHLACGECVTIACISDNGIYNIPNHTITLPRHVRVRKVATGFEHCLLLTTNGDVYSWGGGLRGQLGNGEIVAFNDQPRIVEGLAGVKVIDIDAEGWHSAAVTSFGDLCTWGWNNQGQLGLQDSQHNEHVVSLPQIVSFSNDVEVTVKRVHCGIGHTVVDVTNADGSQNVLVAGWDLEKRFHYRQPSACSANFEGFRKLDGPIYNTGALFELGTGPYQVYFLQRVENE</sequence>